<name>A0A1I5MGM7_9RHOB</name>
<reference evidence="1 2" key="1">
    <citation type="submission" date="2016-10" db="EMBL/GenBank/DDBJ databases">
        <authorList>
            <person name="de Groot N.N."/>
        </authorList>
    </citation>
    <scope>NUCLEOTIDE SEQUENCE [LARGE SCALE GENOMIC DNA]</scope>
    <source>
        <strain evidence="1 2">DSM 19547</strain>
    </source>
</reference>
<evidence type="ECO:0000313" key="1">
    <source>
        <dbReference type="EMBL" id="SFP08745.1"/>
    </source>
</evidence>
<dbReference type="Proteomes" id="UP000199356">
    <property type="component" value="Unassembled WGS sequence"/>
</dbReference>
<sequence>MRVLGRDTAQDAYRVRFESDGKAIVGLVPEALVAEEIRAAGNPSHEDAYSWIGRNSAAIEKALTQMSRGAPVRRPFDRLRLVEDE</sequence>
<organism evidence="1 2">
    <name type="scientific">Tranquillimonas alkanivorans</name>
    <dbReference type="NCBI Taxonomy" id="441119"/>
    <lineage>
        <taxon>Bacteria</taxon>
        <taxon>Pseudomonadati</taxon>
        <taxon>Pseudomonadota</taxon>
        <taxon>Alphaproteobacteria</taxon>
        <taxon>Rhodobacterales</taxon>
        <taxon>Roseobacteraceae</taxon>
        <taxon>Tranquillimonas</taxon>
    </lineage>
</organism>
<protein>
    <recommendedName>
        <fullName evidence="3">DUF1488 domain-containing protein</fullName>
    </recommendedName>
</protein>
<proteinExistence type="predicted"/>
<dbReference type="RefSeq" id="WP_093418475.1">
    <property type="nucleotide sequence ID" value="NZ_FOXA01000002.1"/>
</dbReference>
<gene>
    <name evidence="1" type="ORF">SAMN04488047_102263</name>
</gene>
<dbReference type="STRING" id="441119.SAMN04488047_102263"/>
<dbReference type="OrthoDB" id="7864219at2"/>
<evidence type="ECO:0008006" key="3">
    <source>
        <dbReference type="Google" id="ProtNLM"/>
    </source>
</evidence>
<accession>A0A1I5MGM7</accession>
<dbReference type="AlphaFoldDB" id="A0A1I5MGM7"/>
<dbReference type="EMBL" id="FOXA01000002">
    <property type="protein sequence ID" value="SFP08745.1"/>
    <property type="molecule type" value="Genomic_DNA"/>
</dbReference>
<evidence type="ECO:0000313" key="2">
    <source>
        <dbReference type="Proteomes" id="UP000199356"/>
    </source>
</evidence>
<keyword evidence="2" id="KW-1185">Reference proteome</keyword>